<dbReference type="RefSeq" id="XP_015081429.1">
    <property type="nucleotide sequence ID" value="XM_015225943.1"/>
</dbReference>
<protein>
    <submittedName>
        <fullName evidence="3">Uncharacterized protein LOC107025078</fullName>
    </submittedName>
</protein>
<evidence type="ECO:0000313" key="3">
    <source>
        <dbReference type="RefSeq" id="XP_015081429.1"/>
    </source>
</evidence>
<sequence length="142" mass="16124">MTKNKPFVALPANPTFAHIKSNNEENAKKSKAKSLIQNVVADFVRLLGEEFTDKRIVEKNLVTLHERIESKVSSFEKSKNLDKLSLGELMIDVQAQEQLRNMRREKFTEGAFSIQKQKGKQQYNQKNKGKCDGGNNSGDVKQ</sequence>
<keyword evidence="2" id="KW-1185">Reference proteome</keyword>
<dbReference type="GeneID" id="107025078"/>
<proteinExistence type="predicted"/>
<feature type="region of interest" description="Disordered" evidence="1">
    <location>
        <begin position="113"/>
        <end position="142"/>
    </location>
</feature>
<reference evidence="2" key="1">
    <citation type="journal article" date="2014" name="Nat. Genet.">
        <title>The genome of the stress-tolerant wild tomato species Solanum pennellii.</title>
        <authorList>
            <person name="Bolger A."/>
            <person name="Scossa F."/>
            <person name="Bolger M.E."/>
            <person name="Lanz C."/>
            <person name="Maumus F."/>
            <person name="Tohge T."/>
            <person name="Quesneville H."/>
            <person name="Alseekh S."/>
            <person name="Sorensen I."/>
            <person name="Lichtenstein G."/>
            <person name="Fich E.A."/>
            <person name="Conte M."/>
            <person name="Keller H."/>
            <person name="Schneeberger K."/>
            <person name="Schwacke R."/>
            <person name="Ofner I."/>
            <person name="Vrebalov J."/>
            <person name="Xu Y."/>
            <person name="Osorio S."/>
            <person name="Aflitos S.A."/>
            <person name="Schijlen E."/>
            <person name="Jimenez-Gomez J.M."/>
            <person name="Ryngajllo M."/>
            <person name="Kimura S."/>
            <person name="Kumar R."/>
            <person name="Koenig D."/>
            <person name="Headland L.R."/>
            <person name="Maloof J.N."/>
            <person name="Sinha N."/>
            <person name="van Ham R.C."/>
            <person name="Lankhorst R.K."/>
            <person name="Mao L."/>
            <person name="Vogel A."/>
            <person name="Arsova B."/>
            <person name="Panstruga R."/>
            <person name="Fei Z."/>
            <person name="Rose J.K."/>
            <person name="Zamir D."/>
            <person name="Carrari F."/>
            <person name="Giovannoni J.J."/>
            <person name="Weigel D."/>
            <person name="Usadel B."/>
            <person name="Fernie A.R."/>
        </authorList>
    </citation>
    <scope>NUCLEOTIDE SEQUENCE [LARGE SCALE GENOMIC DNA]</scope>
    <source>
        <strain evidence="2">cv. LA0716</strain>
    </source>
</reference>
<dbReference type="Proteomes" id="UP000694930">
    <property type="component" value="Chromosome 7"/>
</dbReference>
<gene>
    <name evidence="3" type="primary">LOC107025078</name>
</gene>
<evidence type="ECO:0000313" key="2">
    <source>
        <dbReference type="Proteomes" id="UP000694930"/>
    </source>
</evidence>
<organism evidence="2 3">
    <name type="scientific">Solanum pennellii</name>
    <name type="common">Tomato</name>
    <name type="synonym">Lycopersicon pennellii</name>
    <dbReference type="NCBI Taxonomy" id="28526"/>
    <lineage>
        <taxon>Eukaryota</taxon>
        <taxon>Viridiplantae</taxon>
        <taxon>Streptophyta</taxon>
        <taxon>Embryophyta</taxon>
        <taxon>Tracheophyta</taxon>
        <taxon>Spermatophyta</taxon>
        <taxon>Magnoliopsida</taxon>
        <taxon>eudicotyledons</taxon>
        <taxon>Gunneridae</taxon>
        <taxon>Pentapetalae</taxon>
        <taxon>asterids</taxon>
        <taxon>lamiids</taxon>
        <taxon>Solanales</taxon>
        <taxon>Solanaceae</taxon>
        <taxon>Solanoideae</taxon>
        <taxon>Solaneae</taxon>
        <taxon>Solanum</taxon>
        <taxon>Solanum subgen. Lycopersicon</taxon>
    </lineage>
</organism>
<reference evidence="3" key="2">
    <citation type="submission" date="2025-08" db="UniProtKB">
        <authorList>
            <consortium name="RefSeq"/>
        </authorList>
    </citation>
    <scope>IDENTIFICATION</scope>
</reference>
<name>A0ABM1H7D0_SOLPN</name>
<evidence type="ECO:0000256" key="1">
    <source>
        <dbReference type="SAM" id="MobiDB-lite"/>
    </source>
</evidence>
<accession>A0ABM1H7D0</accession>